<accession>A0AAV4XIT6</accession>
<protein>
    <submittedName>
        <fullName evidence="1">Uncharacterized protein</fullName>
    </submittedName>
</protein>
<name>A0AAV4XIT6_CAEEX</name>
<comment type="caution">
    <text evidence="1">The sequence shown here is derived from an EMBL/GenBank/DDBJ whole genome shotgun (WGS) entry which is preliminary data.</text>
</comment>
<evidence type="ECO:0000313" key="1">
    <source>
        <dbReference type="EMBL" id="GIY95062.1"/>
    </source>
</evidence>
<dbReference type="AlphaFoldDB" id="A0AAV4XIT6"/>
<gene>
    <name evidence="1" type="ORF">CEXT_404301</name>
</gene>
<dbReference type="Proteomes" id="UP001054945">
    <property type="component" value="Unassembled WGS sequence"/>
</dbReference>
<evidence type="ECO:0000313" key="2">
    <source>
        <dbReference type="Proteomes" id="UP001054945"/>
    </source>
</evidence>
<dbReference type="EMBL" id="BPLR01000480">
    <property type="protein sequence ID" value="GIY95062.1"/>
    <property type="molecule type" value="Genomic_DNA"/>
</dbReference>
<keyword evidence="2" id="KW-1185">Reference proteome</keyword>
<organism evidence="1 2">
    <name type="scientific">Caerostris extrusa</name>
    <name type="common">Bark spider</name>
    <name type="synonym">Caerostris bankana</name>
    <dbReference type="NCBI Taxonomy" id="172846"/>
    <lineage>
        <taxon>Eukaryota</taxon>
        <taxon>Metazoa</taxon>
        <taxon>Ecdysozoa</taxon>
        <taxon>Arthropoda</taxon>
        <taxon>Chelicerata</taxon>
        <taxon>Arachnida</taxon>
        <taxon>Araneae</taxon>
        <taxon>Araneomorphae</taxon>
        <taxon>Entelegynae</taxon>
        <taxon>Araneoidea</taxon>
        <taxon>Araneidae</taxon>
        <taxon>Caerostris</taxon>
    </lineage>
</organism>
<proteinExistence type="predicted"/>
<reference evidence="1 2" key="1">
    <citation type="submission" date="2021-06" db="EMBL/GenBank/DDBJ databases">
        <title>Caerostris extrusa draft genome.</title>
        <authorList>
            <person name="Kono N."/>
            <person name="Arakawa K."/>
        </authorList>
    </citation>
    <scope>NUCLEOTIDE SEQUENCE [LARGE SCALE GENOMIC DNA]</scope>
</reference>
<sequence>MECLSIGASSLKFGRAQFDMFHFTSRESMQSLKTRAFINVIPQGARKKKLRDLCQNLDENKPVSPLG</sequence>